<evidence type="ECO:0000256" key="3">
    <source>
        <dbReference type="ARBA" id="ARBA00047591"/>
    </source>
</evidence>
<gene>
    <name evidence="7" type="ORF">PNOK_0448700</name>
</gene>
<dbReference type="InParanoid" id="A0A286UIV2"/>
<sequence>MLTKAFLALLSLYFVNASPIPNGSGIDKRASITALTTTQIDAFTPYTYFAGVAYCTPTQTLAWDCGANCDANSGFVTTASGGNGDDTQYWYVGYDSSLNSVVVGHQGTDPSEIDSLLVDADFIAESLDSTLFPGISSSVKVHNGFADAHARAAPSVLAAVEETLSAHSGASVTLVGHSLGAALALLDAVYLPLHLPSDTVFKYVGFGQPRVGNQAFADYVDANVSDKTRITNKKDPVPILPGRLLGFHHASGEVHIYSKTDAWNSCPGQDNTNSVCTIGDVPNIFVSDIDDHSGPYNGVTIECSA</sequence>
<protein>
    <submittedName>
        <fullName evidence="7">Lipase</fullName>
    </submittedName>
</protein>
<dbReference type="AlphaFoldDB" id="A0A286UIV2"/>
<feature type="signal peptide" evidence="5">
    <location>
        <begin position="1"/>
        <end position="17"/>
    </location>
</feature>
<evidence type="ECO:0000256" key="2">
    <source>
        <dbReference type="ARBA" id="ARBA00043996"/>
    </source>
</evidence>
<dbReference type="InterPro" id="IPR051218">
    <property type="entry name" value="Sec_MonoDiacylglyc_Lipase"/>
</dbReference>
<comment type="catalytic activity">
    <reaction evidence="3">
        <text>a diacylglycerol + H2O = a monoacylglycerol + a fatty acid + H(+)</text>
        <dbReference type="Rhea" id="RHEA:32731"/>
        <dbReference type="ChEBI" id="CHEBI:15377"/>
        <dbReference type="ChEBI" id="CHEBI:15378"/>
        <dbReference type="ChEBI" id="CHEBI:17408"/>
        <dbReference type="ChEBI" id="CHEBI:18035"/>
        <dbReference type="ChEBI" id="CHEBI:28868"/>
    </reaction>
</comment>
<dbReference type="Gene3D" id="3.40.50.1820">
    <property type="entry name" value="alpha/beta hydrolase"/>
    <property type="match status" value="1"/>
</dbReference>
<evidence type="ECO:0000259" key="6">
    <source>
        <dbReference type="Pfam" id="PF01764"/>
    </source>
</evidence>
<keyword evidence="5" id="KW-0732">Signal</keyword>
<keyword evidence="8" id="KW-1185">Reference proteome</keyword>
<comment type="catalytic activity">
    <reaction evidence="4">
        <text>a monoacylglycerol + H2O = glycerol + a fatty acid + H(+)</text>
        <dbReference type="Rhea" id="RHEA:15245"/>
        <dbReference type="ChEBI" id="CHEBI:15377"/>
        <dbReference type="ChEBI" id="CHEBI:15378"/>
        <dbReference type="ChEBI" id="CHEBI:17408"/>
        <dbReference type="ChEBI" id="CHEBI:17754"/>
        <dbReference type="ChEBI" id="CHEBI:28868"/>
    </reaction>
</comment>
<comment type="caution">
    <text evidence="7">The sequence shown here is derived from an EMBL/GenBank/DDBJ whole genome shotgun (WGS) entry which is preliminary data.</text>
</comment>
<accession>A0A286UIV2</accession>
<dbReference type="EMBL" id="NBII01000004">
    <property type="protein sequence ID" value="PAV19553.1"/>
    <property type="molecule type" value="Genomic_DNA"/>
</dbReference>
<dbReference type="PANTHER" id="PTHR45856:SF25">
    <property type="entry name" value="FUNGAL LIPASE-LIKE DOMAIN-CONTAINING PROTEIN"/>
    <property type="match status" value="1"/>
</dbReference>
<evidence type="ECO:0000313" key="8">
    <source>
        <dbReference type="Proteomes" id="UP000217199"/>
    </source>
</evidence>
<comment type="similarity">
    <text evidence="2">Belongs to the AB hydrolase superfamily. Lipase family. Class 3 subfamily.</text>
</comment>
<evidence type="ECO:0000256" key="1">
    <source>
        <dbReference type="ARBA" id="ARBA00023157"/>
    </source>
</evidence>
<dbReference type="InterPro" id="IPR029058">
    <property type="entry name" value="AB_hydrolase_fold"/>
</dbReference>
<evidence type="ECO:0000313" key="7">
    <source>
        <dbReference type="EMBL" id="PAV19553.1"/>
    </source>
</evidence>
<feature type="domain" description="Fungal lipase-type" evidence="6">
    <location>
        <begin position="102"/>
        <end position="243"/>
    </location>
</feature>
<dbReference type="SUPFAM" id="SSF53474">
    <property type="entry name" value="alpha/beta-Hydrolases"/>
    <property type="match status" value="1"/>
</dbReference>
<evidence type="ECO:0000256" key="5">
    <source>
        <dbReference type="SAM" id="SignalP"/>
    </source>
</evidence>
<dbReference type="InterPro" id="IPR002921">
    <property type="entry name" value="Fungal_lipase-type"/>
</dbReference>
<dbReference type="Pfam" id="PF01764">
    <property type="entry name" value="Lipase_3"/>
    <property type="match status" value="1"/>
</dbReference>
<dbReference type="GO" id="GO:0006629">
    <property type="term" value="P:lipid metabolic process"/>
    <property type="evidence" value="ECO:0007669"/>
    <property type="project" value="InterPro"/>
</dbReference>
<dbReference type="PANTHER" id="PTHR45856">
    <property type="entry name" value="ALPHA/BETA-HYDROLASES SUPERFAMILY PROTEIN"/>
    <property type="match status" value="1"/>
</dbReference>
<organism evidence="7 8">
    <name type="scientific">Pyrrhoderma noxium</name>
    <dbReference type="NCBI Taxonomy" id="2282107"/>
    <lineage>
        <taxon>Eukaryota</taxon>
        <taxon>Fungi</taxon>
        <taxon>Dikarya</taxon>
        <taxon>Basidiomycota</taxon>
        <taxon>Agaricomycotina</taxon>
        <taxon>Agaricomycetes</taxon>
        <taxon>Hymenochaetales</taxon>
        <taxon>Hymenochaetaceae</taxon>
        <taxon>Pyrrhoderma</taxon>
    </lineage>
</organism>
<reference evidence="7 8" key="1">
    <citation type="journal article" date="2017" name="Mol. Ecol.">
        <title>Comparative and population genomic landscape of Phellinus noxius: A hypervariable fungus causing root rot in trees.</title>
        <authorList>
            <person name="Chung C.L."/>
            <person name="Lee T.J."/>
            <person name="Akiba M."/>
            <person name="Lee H.H."/>
            <person name="Kuo T.H."/>
            <person name="Liu D."/>
            <person name="Ke H.M."/>
            <person name="Yokoi T."/>
            <person name="Roa M.B."/>
            <person name="Lu M.J."/>
            <person name="Chang Y.Y."/>
            <person name="Ann P.J."/>
            <person name="Tsai J.N."/>
            <person name="Chen C.Y."/>
            <person name="Tzean S.S."/>
            <person name="Ota Y."/>
            <person name="Hattori T."/>
            <person name="Sahashi N."/>
            <person name="Liou R.F."/>
            <person name="Kikuchi T."/>
            <person name="Tsai I.J."/>
        </authorList>
    </citation>
    <scope>NUCLEOTIDE SEQUENCE [LARGE SCALE GENOMIC DNA]</scope>
    <source>
        <strain evidence="7 8">FFPRI411160</strain>
    </source>
</reference>
<name>A0A286UIV2_9AGAM</name>
<dbReference type="CDD" id="cd00519">
    <property type="entry name" value="Lipase_3"/>
    <property type="match status" value="1"/>
</dbReference>
<keyword evidence="1" id="KW-1015">Disulfide bond</keyword>
<dbReference type="Proteomes" id="UP000217199">
    <property type="component" value="Unassembled WGS sequence"/>
</dbReference>
<proteinExistence type="inferred from homology"/>
<dbReference type="OrthoDB" id="426718at2759"/>
<evidence type="ECO:0000256" key="4">
    <source>
        <dbReference type="ARBA" id="ARBA00048461"/>
    </source>
</evidence>
<feature type="chain" id="PRO_5013910949" evidence="5">
    <location>
        <begin position="18"/>
        <end position="305"/>
    </location>
</feature>